<evidence type="ECO:0000313" key="1">
    <source>
        <dbReference type="EMBL" id="ODV98339.1"/>
    </source>
</evidence>
<dbReference type="Proteomes" id="UP000094236">
    <property type="component" value="Unassembled WGS sequence"/>
</dbReference>
<sequence>MYLEFGEVFGKNHNTFNITHYTFICAGTVREICTVNCLYGLWSYFASTGQLNKLRKI</sequence>
<protein>
    <submittedName>
        <fullName evidence="1">Uncharacterized protein</fullName>
    </submittedName>
</protein>
<organism evidence="1 2">
    <name type="scientific">Pachysolen tannophilus NRRL Y-2460</name>
    <dbReference type="NCBI Taxonomy" id="669874"/>
    <lineage>
        <taxon>Eukaryota</taxon>
        <taxon>Fungi</taxon>
        <taxon>Dikarya</taxon>
        <taxon>Ascomycota</taxon>
        <taxon>Saccharomycotina</taxon>
        <taxon>Pichiomycetes</taxon>
        <taxon>Pachysolenaceae</taxon>
        <taxon>Pachysolen</taxon>
    </lineage>
</organism>
<dbReference type="AlphaFoldDB" id="A0A1E4U2X5"/>
<name>A0A1E4U2X5_PACTA</name>
<reference evidence="2" key="1">
    <citation type="submission" date="2016-05" db="EMBL/GenBank/DDBJ databases">
        <title>Comparative genomics of biotechnologically important yeasts.</title>
        <authorList>
            <consortium name="DOE Joint Genome Institute"/>
            <person name="Riley R."/>
            <person name="Haridas S."/>
            <person name="Wolfe K.H."/>
            <person name="Lopes M.R."/>
            <person name="Hittinger C.T."/>
            <person name="Goker M."/>
            <person name="Salamov A."/>
            <person name="Wisecaver J."/>
            <person name="Long T.M."/>
            <person name="Aerts A.L."/>
            <person name="Barry K."/>
            <person name="Choi C."/>
            <person name="Clum A."/>
            <person name="Coughlan A.Y."/>
            <person name="Deshpande S."/>
            <person name="Douglass A.P."/>
            <person name="Hanson S.J."/>
            <person name="Klenk H.-P."/>
            <person name="Labutti K."/>
            <person name="Lapidus A."/>
            <person name="Lindquist E."/>
            <person name="Lipzen A."/>
            <person name="Meier-Kolthoff J.P."/>
            <person name="Ohm R.A."/>
            <person name="Otillar R.P."/>
            <person name="Pangilinan J."/>
            <person name="Peng Y."/>
            <person name="Rokas A."/>
            <person name="Rosa C.A."/>
            <person name="Scheuner C."/>
            <person name="Sibirny A.A."/>
            <person name="Slot J.C."/>
            <person name="Stielow J.B."/>
            <person name="Sun H."/>
            <person name="Kurtzman C.P."/>
            <person name="Blackwell M."/>
            <person name="Grigoriev I.V."/>
            <person name="Jeffries T.W."/>
        </authorList>
    </citation>
    <scope>NUCLEOTIDE SEQUENCE [LARGE SCALE GENOMIC DNA]</scope>
    <source>
        <strain evidence="2">NRRL Y-2460</strain>
    </source>
</reference>
<accession>A0A1E4U2X5</accession>
<keyword evidence="2" id="KW-1185">Reference proteome</keyword>
<gene>
    <name evidence="1" type="ORF">PACTADRAFT_48120</name>
</gene>
<feature type="non-terminal residue" evidence="1">
    <location>
        <position position="57"/>
    </location>
</feature>
<dbReference type="EMBL" id="KV454011">
    <property type="protein sequence ID" value="ODV98339.1"/>
    <property type="molecule type" value="Genomic_DNA"/>
</dbReference>
<proteinExistence type="predicted"/>
<evidence type="ECO:0000313" key="2">
    <source>
        <dbReference type="Proteomes" id="UP000094236"/>
    </source>
</evidence>